<dbReference type="EMBL" id="BTSX01000006">
    <property type="protein sequence ID" value="GMT03342.1"/>
    <property type="molecule type" value="Genomic_DNA"/>
</dbReference>
<evidence type="ECO:0000313" key="1">
    <source>
        <dbReference type="EMBL" id="GMT03342.1"/>
    </source>
</evidence>
<organism evidence="1 2">
    <name type="scientific">Pristionchus entomophagus</name>
    <dbReference type="NCBI Taxonomy" id="358040"/>
    <lineage>
        <taxon>Eukaryota</taxon>
        <taxon>Metazoa</taxon>
        <taxon>Ecdysozoa</taxon>
        <taxon>Nematoda</taxon>
        <taxon>Chromadorea</taxon>
        <taxon>Rhabditida</taxon>
        <taxon>Rhabditina</taxon>
        <taxon>Diplogasteromorpha</taxon>
        <taxon>Diplogasteroidea</taxon>
        <taxon>Neodiplogasteridae</taxon>
        <taxon>Pristionchus</taxon>
    </lineage>
</organism>
<dbReference type="AlphaFoldDB" id="A0AAV5UAE9"/>
<proteinExistence type="predicted"/>
<dbReference type="Proteomes" id="UP001432027">
    <property type="component" value="Unassembled WGS sequence"/>
</dbReference>
<keyword evidence="2" id="KW-1185">Reference proteome</keyword>
<name>A0AAV5UAE9_9BILA</name>
<comment type="caution">
    <text evidence="1">The sequence shown here is derived from an EMBL/GenBank/DDBJ whole genome shotgun (WGS) entry which is preliminary data.</text>
</comment>
<feature type="non-terminal residue" evidence="1">
    <location>
        <position position="72"/>
    </location>
</feature>
<evidence type="ECO:0000313" key="2">
    <source>
        <dbReference type="Proteomes" id="UP001432027"/>
    </source>
</evidence>
<feature type="non-terminal residue" evidence="1">
    <location>
        <position position="1"/>
    </location>
</feature>
<sequence>TRARASSFGYEPRPAIAHSACSREGVLLRRQYAGDDVDCGGTADERARGQEHDSFHRAHVQVSVHGTQGDEE</sequence>
<reference evidence="1" key="1">
    <citation type="submission" date="2023-10" db="EMBL/GenBank/DDBJ databases">
        <title>Genome assembly of Pristionchus species.</title>
        <authorList>
            <person name="Yoshida K."/>
            <person name="Sommer R.J."/>
        </authorList>
    </citation>
    <scope>NUCLEOTIDE SEQUENCE</scope>
    <source>
        <strain evidence="1">RS0144</strain>
    </source>
</reference>
<gene>
    <name evidence="1" type="ORF">PENTCL1PPCAC_25516</name>
</gene>
<protein>
    <submittedName>
        <fullName evidence="1">Uncharacterized protein</fullName>
    </submittedName>
</protein>
<accession>A0AAV5UAE9</accession>